<keyword evidence="4 13" id="KW-0597">Phosphoprotein</keyword>
<dbReference type="InterPro" id="IPR027417">
    <property type="entry name" value="P-loop_NTPase"/>
</dbReference>
<dbReference type="InterPro" id="IPR036097">
    <property type="entry name" value="HisK_dim/P_sf"/>
</dbReference>
<keyword evidence="11" id="KW-0902">Two-component regulatory system</keyword>
<feature type="domain" description="Protein kinase" evidence="15">
    <location>
        <begin position="37"/>
        <end position="298"/>
    </location>
</feature>
<evidence type="ECO:0000256" key="6">
    <source>
        <dbReference type="ARBA" id="ARBA00022692"/>
    </source>
</evidence>
<dbReference type="GO" id="GO:0005524">
    <property type="term" value="F:ATP binding"/>
    <property type="evidence" value="ECO:0007669"/>
    <property type="project" value="UniProtKB-KW"/>
</dbReference>
<dbReference type="Pfam" id="PF00072">
    <property type="entry name" value="Response_reg"/>
    <property type="match status" value="1"/>
</dbReference>
<dbReference type="Gene3D" id="3.30.565.10">
    <property type="entry name" value="Histidine kinase-like ATPase, C-terminal domain"/>
    <property type="match status" value="1"/>
</dbReference>
<dbReference type="PANTHER" id="PTHR45339">
    <property type="entry name" value="HYBRID SIGNAL TRANSDUCTION HISTIDINE KINASE J"/>
    <property type="match status" value="1"/>
</dbReference>
<dbReference type="InterPro" id="IPR004358">
    <property type="entry name" value="Sig_transdc_His_kin-like_C"/>
</dbReference>
<name>A0A5C5YQV1_9BACT</name>
<keyword evidence="6" id="KW-0812">Transmembrane</keyword>
<dbReference type="RefSeq" id="WP_197527917.1">
    <property type="nucleotide sequence ID" value="NZ_SJPO01000005.1"/>
</dbReference>
<dbReference type="SUPFAM" id="SSF52540">
    <property type="entry name" value="P-loop containing nucleoside triphosphate hydrolases"/>
    <property type="match status" value="1"/>
</dbReference>
<comment type="subcellular location">
    <subcellularLocation>
        <location evidence="2">Membrane</location>
    </subcellularLocation>
</comment>
<dbReference type="Pfam" id="PF01590">
    <property type="entry name" value="GAF"/>
    <property type="match status" value="1"/>
</dbReference>
<evidence type="ECO:0000256" key="8">
    <source>
        <dbReference type="ARBA" id="ARBA00022777"/>
    </source>
</evidence>
<dbReference type="InterPro" id="IPR000719">
    <property type="entry name" value="Prot_kinase_dom"/>
</dbReference>
<protein>
    <recommendedName>
        <fullName evidence="3">histidine kinase</fullName>
        <ecNumber evidence="3">2.7.13.3</ecNumber>
    </recommendedName>
</protein>
<dbReference type="PRINTS" id="PR00344">
    <property type="entry name" value="BCTRLSENSOR"/>
</dbReference>
<evidence type="ECO:0000256" key="14">
    <source>
        <dbReference type="SAM" id="Coils"/>
    </source>
</evidence>
<dbReference type="SUPFAM" id="SSF48452">
    <property type="entry name" value="TPR-like"/>
    <property type="match status" value="2"/>
</dbReference>
<dbReference type="SMART" id="SM00387">
    <property type="entry name" value="HATPase_c"/>
    <property type="match status" value="1"/>
</dbReference>
<gene>
    <name evidence="18" type="primary">barA_2</name>
    <name evidence="18" type="ORF">Pla123a_25610</name>
</gene>
<dbReference type="CDD" id="cd00082">
    <property type="entry name" value="HisKA"/>
    <property type="match status" value="1"/>
</dbReference>
<dbReference type="Proteomes" id="UP000318478">
    <property type="component" value="Unassembled WGS sequence"/>
</dbReference>
<dbReference type="InterPro" id="IPR003661">
    <property type="entry name" value="HisK_dim/P_dom"/>
</dbReference>
<dbReference type="GO" id="GO:0016020">
    <property type="term" value="C:membrane"/>
    <property type="evidence" value="ECO:0007669"/>
    <property type="project" value="UniProtKB-SubCell"/>
</dbReference>
<evidence type="ECO:0000256" key="9">
    <source>
        <dbReference type="ARBA" id="ARBA00022840"/>
    </source>
</evidence>
<dbReference type="InterPro" id="IPR011009">
    <property type="entry name" value="Kinase-like_dom_sf"/>
</dbReference>
<keyword evidence="10" id="KW-1133">Transmembrane helix</keyword>
<dbReference type="Gene3D" id="1.10.510.10">
    <property type="entry name" value="Transferase(Phosphotransferase) domain 1"/>
    <property type="match status" value="1"/>
</dbReference>
<dbReference type="PROSITE" id="PS50011">
    <property type="entry name" value="PROTEIN_KINASE_DOM"/>
    <property type="match status" value="1"/>
</dbReference>
<dbReference type="PANTHER" id="PTHR45339:SF1">
    <property type="entry name" value="HYBRID SIGNAL TRANSDUCTION HISTIDINE KINASE J"/>
    <property type="match status" value="1"/>
</dbReference>
<evidence type="ECO:0000256" key="3">
    <source>
        <dbReference type="ARBA" id="ARBA00012438"/>
    </source>
</evidence>
<feature type="coiled-coil region" evidence="14">
    <location>
        <begin position="1440"/>
        <end position="1477"/>
    </location>
</feature>
<dbReference type="SMART" id="SM00028">
    <property type="entry name" value="TPR"/>
    <property type="match status" value="3"/>
</dbReference>
<evidence type="ECO:0000256" key="12">
    <source>
        <dbReference type="ARBA" id="ARBA00023136"/>
    </source>
</evidence>
<organism evidence="18 19">
    <name type="scientific">Posidoniimonas polymericola</name>
    <dbReference type="NCBI Taxonomy" id="2528002"/>
    <lineage>
        <taxon>Bacteria</taxon>
        <taxon>Pseudomonadati</taxon>
        <taxon>Planctomycetota</taxon>
        <taxon>Planctomycetia</taxon>
        <taxon>Pirellulales</taxon>
        <taxon>Lacipirellulaceae</taxon>
        <taxon>Posidoniimonas</taxon>
    </lineage>
</organism>
<dbReference type="InterPro" id="IPR011006">
    <property type="entry name" value="CheY-like_superfamily"/>
</dbReference>
<keyword evidence="8 18" id="KW-0418">Kinase</keyword>
<evidence type="ECO:0000256" key="4">
    <source>
        <dbReference type="ARBA" id="ARBA00022553"/>
    </source>
</evidence>
<dbReference type="InterPro" id="IPR011990">
    <property type="entry name" value="TPR-like_helical_dom_sf"/>
</dbReference>
<evidence type="ECO:0000256" key="7">
    <source>
        <dbReference type="ARBA" id="ARBA00022741"/>
    </source>
</evidence>
<dbReference type="SMART" id="SM00448">
    <property type="entry name" value="REC"/>
    <property type="match status" value="1"/>
</dbReference>
<evidence type="ECO:0000256" key="1">
    <source>
        <dbReference type="ARBA" id="ARBA00000085"/>
    </source>
</evidence>
<dbReference type="InterPro" id="IPR019734">
    <property type="entry name" value="TPR_rpt"/>
</dbReference>
<evidence type="ECO:0000256" key="13">
    <source>
        <dbReference type="PROSITE-ProRule" id="PRU00169"/>
    </source>
</evidence>
<dbReference type="SUPFAM" id="SSF56112">
    <property type="entry name" value="Protein kinase-like (PK-like)"/>
    <property type="match status" value="1"/>
</dbReference>
<dbReference type="InterPro" id="IPR005467">
    <property type="entry name" value="His_kinase_dom"/>
</dbReference>
<dbReference type="InterPro" id="IPR003594">
    <property type="entry name" value="HATPase_dom"/>
</dbReference>
<evidence type="ECO:0000256" key="11">
    <source>
        <dbReference type="ARBA" id="ARBA00023012"/>
    </source>
</evidence>
<dbReference type="SUPFAM" id="SSF55781">
    <property type="entry name" value="GAF domain-like"/>
    <property type="match status" value="1"/>
</dbReference>
<evidence type="ECO:0000256" key="10">
    <source>
        <dbReference type="ARBA" id="ARBA00022989"/>
    </source>
</evidence>
<dbReference type="InterPro" id="IPR029016">
    <property type="entry name" value="GAF-like_dom_sf"/>
</dbReference>
<keyword evidence="5 18" id="KW-0808">Transferase</keyword>
<dbReference type="Gene3D" id="3.40.50.2300">
    <property type="match status" value="1"/>
</dbReference>
<dbReference type="FunFam" id="1.10.287.130:FF:000004">
    <property type="entry name" value="Ethylene receptor 1"/>
    <property type="match status" value="1"/>
</dbReference>
<dbReference type="InterPro" id="IPR003018">
    <property type="entry name" value="GAF"/>
</dbReference>
<evidence type="ECO:0000259" key="15">
    <source>
        <dbReference type="PROSITE" id="PS50011"/>
    </source>
</evidence>
<evidence type="ECO:0000259" key="17">
    <source>
        <dbReference type="PROSITE" id="PS50110"/>
    </source>
</evidence>
<keyword evidence="9" id="KW-0067">ATP-binding</keyword>
<feature type="modified residue" description="4-aspartylphosphate" evidence="13">
    <location>
        <position position="1909"/>
    </location>
</feature>
<dbReference type="InterPro" id="IPR041664">
    <property type="entry name" value="AAA_16"/>
</dbReference>
<evidence type="ECO:0000259" key="16">
    <source>
        <dbReference type="PROSITE" id="PS50109"/>
    </source>
</evidence>
<dbReference type="SMART" id="SM00220">
    <property type="entry name" value="S_TKc"/>
    <property type="match status" value="1"/>
</dbReference>
<comment type="caution">
    <text evidence="18">The sequence shown here is derived from an EMBL/GenBank/DDBJ whole genome shotgun (WGS) entry which is preliminary data.</text>
</comment>
<comment type="catalytic activity">
    <reaction evidence="1">
        <text>ATP + protein L-histidine = ADP + protein N-phospho-L-histidine.</text>
        <dbReference type="EC" id="2.7.13.3"/>
    </reaction>
</comment>
<dbReference type="EMBL" id="SJPO01000005">
    <property type="protein sequence ID" value="TWT77130.1"/>
    <property type="molecule type" value="Genomic_DNA"/>
</dbReference>
<sequence length="1984" mass="217441">MPSPPDPHDDSPVVCAYIAGEDHRAIRATHEAYPNRFSSLKLIDSWPEVSTLVGSERVSGARRLVSVLDYSEISHGKRMRLDRDSIYLKRVRSDAVAGLVAWEAWADYRVAVFSHTEGDTLEAVLAGHRLGVEQTLELAVRILDGLDALHEHKITHGDLNPHCVTLVDGEAASAVLHGAGAPPPTSNVSEDPRALLHALYCSPEAAGAIEYDTGPWSDLYSLGILLFRAVAGVPPFRAEDIGQILFEHVTAPIPSLESFGVEDAPSAFEAFLGHLLKKDPRDRYQTAASAMADANRLVAALRAGDTEPQIEIDASAQRCRIAEPAFVGRQRELQALLEAVEDAKRGAGGAVLLEAPSGGGKSRMHSELMQIARRESVWVLTGQETNDNGRRNLTMLNGVVADIVSLASRQPEVASQFTSSLRRESTTLTSVLPNLEPLLGDHEHVSAPEEFGETRAVRALIALLDALGAAERPALVFLDDCQWADAMSLKLLQQWSRAQPEGGRYVTVVVAFRSEEAAPDHPLRRVAAMRQIKLDPLDEAEIRQLAESMAGELPEEILELTVRLAEGSPFMASAVLRGLNESGALVAGSKGWLVDRQKLDDCQSSDQAAKLLSRRVDLMSEPAIRLLSIGAVLGKEFDVSLTARLMGVEPEAFVEALDEAKERRLVWVRPDRTHCVFVHDKVRAAALERLDDTTARTVHRQAAVLLCGHPGSSTAEIAHHFDACGDSHAALHFAMTAAVHARKRYALDVAEDQYRITLRGVPDDDRVTKCRINEGLGEVLMLKGKYDEAFACFTRATPLANGKHSQASIRGKLAELSLKRGEMELAASEYESALRRLGYFVPRHALMCVLLLAWQGLVQLAHTLAPRIFLHRKQRLPDASERLRLQLLSGLSHSCWYGRSRTKMFWSHLAGMNRAERYQPSAELADAYSNHGVGMSLFALTGRAETYCQKALDTYAALSDAWGQGKTLHYWGIVLYGASRFQECIEKCRESVRLLERMGDYQQMHLARYQIAASHYHLGDFFNAIEQAKLNRQSGLVTGDTQAAGINLEIWARSTNGDMPRDLIEEEFNRDRFDPQGAAQVTLANAVVLLRDAREEEAIAIMRDALHSTHGRGVKNFYTMPLLAWVATASRSLAERCSPYDAHRLRRLLKQTLADARRGLLQSWACRNDAPRMLREAAVASAMLGRPVRAKHKLYAALHIAKKQRARFEFALCLQAYGKIGEPLGWDKASARLASAQRTLDLLAFRARGDQASEADTGRESLSLVDRFDTVLESGRSIASSLGSEAIYQQTQRAALRLLRGQECVVWDADASRVQVQTHVSSPEQVRTLQIEHYRDLIDEGSCWGPQLAPVFSADGVESDHGSCLAAPILVRGRITAIMVVAHRDLDNLFGEDELRLAEFIATIAGAALENAAGFQQLQELNATLEARVSERTAVAEGKARELAESNQELLRVATELREKEEQLRVAMQAAEAASEAKSQFLATMSHEIRTPMNGILGMAELALRSELTPQLSTYLQTVKQSGEALLMLLNDVLDFSKIEAGKMEIEEIEFDLRAVVRDAVKLMSAAAGKKGVELLFQVAPRAPKLILGDPNRLRQIIVNLVGNAVKFTDEGEVVVSAEAAPKLGRGWVLRFSVRDTGPGVPAEKQNEIFEAFRQSDGSTTRKYGGTGLGLSISTELVGLMGGRIWLESEVGQGSTFFFEIPLRTDAAATPPAEPERRLEGVHAMVVSDCQSGADLYARTLERHGASVSQVGPETDLAAAAGAAPGERRLAVVDLSNRGNWGPELAGRWPSLSREHDWETLWLTPVDWVDTPDHQLQGVRITKPLADGDLIASAIQALRLMTAVEAAEPEDESIDSRPLKILLVDDSQVNQQVGAGLLATQGHKITTADNGAEALQELAAADFDIVLMDLEMPVMDGLQATRKIRERDAQRGAHTPVVAMTAHALHVVREKCEQAQMDACLTKPIDPRVLFEELARLVPSGVEA</sequence>
<dbReference type="Gene3D" id="1.25.40.10">
    <property type="entry name" value="Tetratricopeptide repeat domain"/>
    <property type="match status" value="2"/>
</dbReference>
<evidence type="ECO:0000313" key="19">
    <source>
        <dbReference type="Proteomes" id="UP000318478"/>
    </source>
</evidence>
<dbReference type="PROSITE" id="PS50110">
    <property type="entry name" value="RESPONSE_REGULATORY"/>
    <property type="match status" value="1"/>
</dbReference>
<dbReference type="FunFam" id="3.30.565.10:FF:000010">
    <property type="entry name" value="Sensor histidine kinase RcsC"/>
    <property type="match status" value="1"/>
</dbReference>
<accession>A0A5C5YQV1</accession>
<dbReference type="PROSITE" id="PS50109">
    <property type="entry name" value="HIS_KIN"/>
    <property type="match status" value="1"/>
</dbReference>
<dbReference type="Pfam" id="PF13191">
    <property type="entry name" value="AAA_16"/>
    <property type="match status" value="1"/>
</dbReference>
<reference evidence="18 19" key="1">
    <citation type="submission" date="2019-02" db="EMBL/GenBank/DDBJ databases">
        <title>Deep-cultivation of Planctomycetes and their phenomic and genomic characterization uncovers novel biology.</title>
        <authorList>
            <person name="Wiegand S."/>
            <person name="Jogler M."/>
            <person name="Boedeker C."/>
            <person name="Pinto D."/>
            <person name="Vollmers J."/>
            <person name="Rivas-Marin E."/>
            <person name="Kohn T."/>
            <person name="Peeters S.H."/>
            <person name="Heuer A."/>
            <person name="Rast P."/>
            <person name="Oberbeckmann S."/>
            <person name="Bunk B."/>
            <person name="Jeske O."/>
            <person name="Meyerdierks A."/>
            <person name="Storesund J.E."/>
            <person name="Kallscheuer N."/>
            <person name="Luecker S."/>
            <person name="Lage O.M."/>
            <person name="Pohl T."/>
            <person name="Merkel B.J."/>
            <person name="Hornburger P."/>
            <person name="Mueller R.-W."/>
            <person name="Bruemmer F."/>
            <person name="Labrenz M."/>
            <person name="Spormann A.M."/>
            <person name="Op Den Camp H."/>
            <person name="Overmann J."/>
            <person name="Amann R."/>
            <person name="Jetten M.S.M."/>
            <person name="Mascher T."/>
            <person name="Medema M.H."/>
            <person name="Devos D.P."/>
            <person name="Kaster A.-K."/>
            <person name="Ovreas L."/>
            <person name="Rohde M."/>
            <person name="Galperin M.Y."/>
            <person name="Jogler C."/>
        </authorList>
    </citation>
    <scope>NUCLEOTIDE SEQUENCE [LARGE SCALE GENOMIC DNA]</scope>
    <source>
        <strain evidence="18 19">Pla123a</strain>
    </source>
</reference>
<keyword evidence="19" id="KW-1185">Reference proteome</keyword>
<dbReference type="SUPFAM" id="SSF52172">
    <property type="entry name" value="CheY-like"/>
    <property type="match status" value="1"/>
</dbReference>
<dbReference type="EC" id="2.7.13.3" evidence="3"/>
<dbReference type="InterPro" id="IPR036890">
    <property type="entry name" value="HATPase_C_sf"/>
</dbReference>
<feature type="domain" description="Histidine kinase" evidence="16">
    <location>
        <begin position="1484"/>
        <end position="1705"/>
    </location>
</feature>
<dbReference type="Pfam" id="PF00069">
    <property type="entry name" value="Pkinase"/>
    <property type="match status" value="1"/>
</dbReference>
<dbReference type="GO" id="GO:0000155">
    <property type="term" value="F:phosphorelay sensor kinase activity"/>
    <property type="evidence" value="ECO:0007669"/>
    <property type="project" value="InterPro"/>
</dbReference>
<keyword evidence="12" id="KW-0472">Membrane</keyword>
<evidence type="ECO:0000256" key="2">
    <source>
        <dbReference type="ARBA" id="ARBA00004370"/>
    </source>
</evidence>
<keyword evidence="14" id="KW-0175">Coiled coil</keyword>
<keyword evidence="7" id="KW-0547">Nucleotide-binding</keyword>
<dbReference type="Gene3D" id="3.30.450.40">
    <property type="match status" value="1"/>
</dbReference>
<evidence type="ECO:0000256" key="5">
    <source>
        <dbReference type="ARBA" id="ARBA00022679"/>
    </source>
</evidence>
<dbReference type="Pfam" id="PF02518">
    <property type="entry name" value="HATPase_c"/>
    <property type="match status" value="1"/>
</dbReference>
<dbReference type="CDD" id="cd16922">
    <property type="entry name" value="HATPase_EvgS-ArcB-TorS-like"/>
    <property type="match status" value="1"/>
</dbReference>
<dbReference type="Gene3D" id="1.10.287.130">
    <property type="match status" value="1"/>
</dbReference>
<proteinExistence type="predicted"/>
<dbReference type="Gene3D" id="3.40.50.300">
    <property type="entry name" value="P-loop containing nucleotide triphosphate hydrolases"/>
    <property type="match status" value="1"/>
</dbReference>
<dbReference type="CDD" id="cd17546">
    <property type="entry name" value="REC_hyHK_CKI1_RcsC-like"/>
    <property type="match status" value="1"/>
</dbReference>
<evidence type="ECO:0000313" key="18">
    <source>
        <dbReference type="EMBL" id="TWT77130.1"/>
    </source>
</evidence>
<dbReference type="SUPFAM" id="SSF55874">
    <property type="entry name" value="ATPase domain of HSP90 chaperone/DNA topoisomerase II/histidine kinase"/>
    <property type="match status" value="1"/>
</dbReference>
<feature type="domain" description="Response regulatory" evidence="17">
    <location>
        <begin position="1860"/>
        <end position="1978"/>
    </location>
</feature>
<dbReference type="SUPFAM" id="SSF47384">
    <property type="entry name" value="Homodimeric domain of signal transducing histidine kinase"/>
    <property type="match status" value="1"/>
</dbReference>
<dbReference type="SMART" id="SM00388">
    <property type="entry name" value="HisKA"/>
    <property type="match status" value="1"/>
</dbReference>
<dbReference type="InterPro" id="IPR001789">
    <property type="entry name" value="Sig_transdc_resp-reg_receiver"/>
</dbReference>
<dbReference type="Pfam" id="PF00512">
    <property type="entry name" value="HisKA"/>
    <property type="match status" value="1"/>
</dbReference>
<dbReference type="SMART" id="SM00065">
    <property type="entry name" value="GAF"/>
    <property type="match status" value="1"/>
</dbReference>